<dbReference type="EC" id="3.3.1.1" evidence="2"/>
<evidence type="ECO:0000259" key="1">
    <source>
        <dbReference type="SMART" id="SM00997"/>
    </source>
</evidence>
<evidence type="ECO:0000313" key="3">
    <source>
        <dbReference type="Proteomes" id="UP000054926"/>
    </source>
</evidence>
<dbReference type="SMART" id="SM00997">
    <property type="entry name" value="AdoHcyase_NAD"/>
    <property type="match status" value="1"/>
</dbReference>
<accession>A0A0W0ZEG3</accession>
<dbReference type="PATRIC" id="fig|947033.5.peg.3735"/>
<name>A0A0W0ZEG3_9GAMM</name>
<dbReference type="InterPro" id="IPR015878">
    <property type="entry name" value="Ado_hCys_hydrolase_NAD-bd"/>
</dbReference>
<proteinExistence type="predicted"/>
<sequence>MMQDAFKKFFQKYPKSEAPFMHEQLAQWSDTRPLSGLRVVHHVPLVTNTLLKITCLLEAGADVTVTNPSDFCHAHPQAISCLNEAKIRYVENPRSLIGETFDLYFDCGAQLYQFLGKPKIGAIELTGSGDQLYRQQVLDFPVISIDRTLTKQLETVFGCAESSQMALTQLTGVNPTETSWVIFGFGKIGRGLAYFCAQNKVPVVIVDPSEKQRNLAQKLGITAIAPQDFSKLECALIEANVVITATGGKAIMDAYPHSWFSGKILANLGVYDEFGPQFSDDEVLNHKMPVNFVLNDPTPMKYIDPEFYIHNLVALTFLKEKLSYQVHGISSELDNSMIQRWCSYHSFPLDTINAWLYL</sequence>
<feature type="domain" description="S-adenosyl-L-homocysteine hydrolase NAD binding" evidence="1">
    <location>
        <begin position="155"/>
        <end position="317"/>
    </location>
</feature>
<dbReference type="Gene3D" id="3.40.50.1480">
    <property type="entry name" value="Adenosylhomocysteinase-like"/>
    <property type="match status" value="1"/>
</dbReference>
<dbReference type="STRING" id="947033.Lste_3512"/>
<keyword evidence="3" id="KW-1185">Reference proteome</keyword>
<organism evidence="2 3">
    <name type="scientific">Legionella steelei</name>
    <dbReference type="NCBI Taxonomy" id="947033"/>
    <lineage>
        <taxon>Bacteria</taxon>
        <taxon>Pseudomonadati</taxon>
        <taxon>Pseudomonadota</taxon>
        <taxon>Gammaproteobacteria</taxon>
        <taxon>Legionellales</taxon>
        <taxon>Legionellaceae</taxon>
        <taxon>Legionella</taxon>
    </lineage>
</organism>
<dbReference type="AlphaFoldDB" id="A0A0W0ZEG3"/>
<keyword evidence="2" id="KW-0378">Hydrolase</keyword>
<dbReference type="GO" id="GO:0016787">
    <property type="term" value="F:hydrolase activity"/>
    <property type="evidence" value="ECO:0007669"/>
    <property type="project" value="UniProtKB-KW"/>
</dbReference>
<gene>
    <name evidence="2" type="ORF">Lste_3512</name>
</gene>
<dbReference type="Gene3D" id="3.40.50.720">
    <property type="entry name" value="NAD(P)-binding Rossmann-like Domain"/>
    <property type="match status" value="1"/>
</dbReference>
<reference evidence="2 3" key="1">
    <citation type="submission" date="2015-11" db="EMBL/GenBank/DDBJ databases">
        <title>Genomic analysis of 38 Legionella species identifies large and diverse effector repertoires.</title>
        <authorList>
            <person name="Burstein D."/>
            <person name="Amaro F."/>
            <person name="Zusman T."/>
            <person name="Lifshitz Z."/>
            <person name="Cohen O."/>
            <person name="Gilbert J.A."/>
            <person name="Pupko T."/>
            <person name="Shuman H.A."/>
            <person name="Segal G."/>
        </authorList>
    </citation>
    <scope>NUCLEOTIDE SEQUENCE [LARGE SCALE GENOMIC DNA]</scope>
    <source>
        <strain evidence="2 3">IMVS3376</strain>
    </source>
</reference>
<dbReference type="SUPFAM" id="SSF52283">
    <property type="entry name" value="Formate/glycerate dehydrogenase catalytic domain-like"/>
    <property type="match status" value="1"/>
</dbReference>
<dbReference type="InterPro" id="IPR042172">
    <property type="entry name" value="Adenosylhomocyst_ase-like_sf"/>
</dbReference>
<comment type="caution">
    <text evidence="2">The sequence shown here is derived from an EMBL/GenBank/DDBJ whole genome shotgun (WGS) entry which is preliminary data.</text>
</comment>
<dbReference type="Proteomes" id="UP000054926">
    <property type="component" value="Unassembled WGS sequence"/>
</dbReference>
<protein>
    <submittedName>
        <fullName evidence="2">Adenosylhomocysteinase</fullName>
        <ecNumber evidence="2">3.3.1.1</ecNumber>
    </submittedName>
</protein>
<dbReference type="EMBL" id="LNYY01000021">
    <property type="protein sequence ID" value="KTD67306.1"/>
    <property type="molecule type" value="Genomic_DNA"/>
</dbReference>
<evidence type="ECO:0000313" key="2">
    <source>
        <dbReference type="EMBL" id="KTD67306.1"/>
    </source>
</evidence>